<dbReference type="Gene3D" id="3.40.50.1360">
    <property type="match status" value="1"/>
</dbReference>
<keyword evidence="9" id="KW-1185">Reference proteome</keyword>
<dbReference type="Pfam" id="PF08220">
    <property type="entry name" value="HTH_DeoR"/>
    <property type="match status" value="1"/>
</dbReference>
<dbReference type="InterPro" id="IPR050313">
    <property type="entry name" value="Carb_Metab_HTH_regulators"/>
</dbReference>
<gene>
    <name evidence="8" type="ORF">SAMN04489718_0242</name>
</gene>
<dbReference type="SUPFAM" id="SSF46785">
    <property type="entry name" value="Winged helix' DNA-binding domain"/>
    <property type="match status" value="1"/>
</dbReference>
<keyword evidence="3" id="KW-0805">Transcription regulation</keyword>
<dbReference type="OrthoDB" id="3634791at2"/>
<feature type="domain" description="HTH deoR-type" evidence="7">
    <location>
        <begin position="11"/>
        <end position="66"/>
    </location>
</feature>
<accession>A0A1H0Y614</accession>
<dbReference type="InterPro" id="IPR036390">
    <property type="entry name" value="WH_DNA-bd_sf"/>
</dbReference>
<evidence type="ECO:0000259" key="7">
    <source>
        <dbReference type="PROSITE" id="PS51000"/>
    </source>
</evidence>
<dbReference type="PROSITE" id="PS51000">
    <property type="entry name" value="HTH_DEOR_2"/>
    <property type="match status" value="1"/>
</dbReference>
<dbReference type="SUPFAM" id="SSF100950">
    <property type="entry name" value="NagB/RpiA/CoA transferase-like"/>
    <property type="match status" value="1"/>
</dbReference>
<evidence type="ECO:0000256" key="4">
    <source>
        <dbReference type="ARBA" id="ARBA00023125"/>
    </source>
</evidence>
<proteinExistence type="predicted"/>
<dbReference type="PANTHER" id="PTHR30363">
    <property type="entry name" value="HTH-TYPE TRANSCRIPTIONAL REGULATOR SRLR-RELATED"/>
    <property type="match status" value="1"/>
</dbReference>
<keyword evidence="5" id="KW-0804">Transcription</keyword>
<dbReference type="GO" id="GO:0003700">
    <property type="term" value="F:DNA-binding transcription factor activity"/>
    <property type="evidence" value="ECO:0007669"/>
    <property type="project" value="InterPro"/>
</dbReference>
<dbReference type="SMART" id="SM00420">
    <property type="entry name" value="HTH_DEOR"/>
    <property type="match status" value="1"/>
</dbReference>
<evidence type="ECO:0000256" key="2">
    <source>
        <dbReference type="ARBA" id="ARBA00022491"/>
    </source>
</evidence>
<dbReference type="Proteomes" id="UP000199301">
    <property type="component" value="Unassembled WGS sequence"/>
</dbReference>
<name>A0A1H0Y614_9ACTN</name>
<evidence type="ECO:0000256" key="1">
    <source>
        <dbReference type="ARBA" id="ARBA00021390"/>
    </source>
</evidence>
<comment type="function">
    <text evidence="6">Repressor of the lactose catabolism operon. Galactose-6-phosphate is the inducer.</text>
</comment>
<evidence type="ECO:0000256" key="6">
    <source>
        <dbReference type="ARBA" id="ARBA00024937"/>
    </source>
</evidence>
<dbReference type="InterPro" id="IPR018356">
    <property type="entry name" value="Tscrpt_reg_HTH_DeoR_CS"/>
</dbReference>
<dbReference type="SMART" id="SM01134">
    <property type="entry name" value="DeoRC"/>
    <property type="match status" value="1"/>
</dbReference>
<dbReference type="GO" id="GO:0003677">
    <property type="term" value="F:DNA binding"/>
    <property type="evidence" value="ECO:0007669"/>
    <property type="project" value="UniProtKB-KW"/>
</dbReference>
<sequence>MVAARPSEAAVEQRRQEVLRVVVDSGGVRIDELAARFGVSLMTMHRDLDDLAARQLLRKFRGRVESFPSLTMETATRFRVGLHVAEKEAVAAASVEEVRPNSTVILDDSSTLLPFARRLAGIERLTAATNSFGVARALAGGEREVLMIGGRFREEFDSCTGPDVLRGLSRLRADLAVTSATAIAQGRLFHPIQEFAEIKEAMCAAAERRVLLVDHSKFGKTATYAHGGVDAYDLVVTDEATPAEEIAAIRERGTEVRVTPVPAAEDFPGDVPQYRRSD</sequence>
<evidence type="ECO:0000256" key="5">
    <source>
        <dbReference type="ARBA" id="ARBA00023163"/>
    </source>
</evidence>
<keyword evidence="2" id="KW-0678">Repressor</keyword>
<dbReference type="STRING" id="995062.SAMN04489718_0242"/>
<dbReference type="RefSeq" id="WP_092520427.1">
    <property type="nucleotide sequence ID" value="NZ_FNKO01000001.1"/>
</dbReference>
<evidence type="ECO:0000313" key="9">
    <source>
        <dbReference type="Proteomes" id="UP000199301"/>
    </source>
</evidence>
<organism evidence="8 9">
    <name type="scientific">Actinopolyspora saharensis</name>
    <dbReference type="NCBI Taxonomy" id="995062"/>
    <lineage>
        <taxon>Bacteria</taxon>
        <taxon>Bacillati</taxon>
        <taxon>Actinomycetota</taxon>
        <taxon>Actinomycetes</taxon>
        <taxon>Actinopolysporales</taxon>
        <taxon>Actinopolysporaceae</taxon>
        <taxon>Actinopolyspora</taxon>
    </lineage>
</organism>
<dbReference type="AlphaFoldDB" id="A0A1H0Y614"/>
<reference evidence="9" key="1">
    <citation type="submission" date="2016-10" db="EMBL/GenBank/DDBJ databases">
        <authorList>
            <person name="Varghese N."/>
            <person name="Submissions S."/>
        </authorList>
    </citation>
    <scope>NUCLEOTIDE SEQUENCE [LARGE SCALE GENOMIC DNA]</scope>
    <source>
        <strain evidence="9">DSM 45459</strain>
    </source>
</reference>
<dbReference type="PROSITE" id="PS00894">
    <property type="entry name" value="HTH_DEOR_1"/>
    <property type="match status" value="1"/>
</dbReference>
<dbReference type="PANTHER" id="PTHR30363:SF4">
    <property type="entry name" value="GLYCEROL-3-PHOSPHATE REGULON REPRESSOR"/>
    <property type="match status" value="1"/>
</dbReference>
<evidence type="ECO:0000313" key="8">
    <source>
        <dbReference type="EMBL" id="SDQ10521.1"/>
    </source>
</evidence>
<dbReference type="InterPro" id="IPR001034">
    <property type="entry name" value="DeoR_HTH"/>
</dbReference>
<evidence type="ECO:0000256" key="3">
    <source>
        <dbReference type="ARBA" id="ARBA00023015"/>
    </source>
</evidence>
<dbReference type="EMBL" id="FNKO01000001">
    <property type="protein sequence ID" value="SDQ10521.1"/>
    <property type="molecule type" value="Genomic_DNA"/>
</dbReference>
<dbReference type="Pfam" id="PF00455">
    <property type="entry name" value="DeoRC"/>
    <property type="match status" value="1"/>
</dbReference>
<keyword evidence="4 8" id="KW-0238">DNA-binding</keyword>
<protein>
    <recommendedName>
        <fullName evidence="1">Lactose phosphotransferase system repressor</fullName>
    </recommendedName>
</protein>
<dbReference type="InterPro" id="IPR014036">
    <property type="entry name" value="DeoR-like_C"/>
</dbReference>
<dbReference type="InterPro" id="IPR037171">
    <property type="entry name" value="NagB/RpiA_transferase-like"/>
</dbReference>